<gene>
    <name evidence="3" type="ORF">SCHPADRAFT_832009</name>
</gene>
<keyword evidence="4" id="KW-1185">Reference proteome</keyword>
<dbReference type="Proteomes" id="UP000053477">
    <property type="component" value="Unassembled WGS sequence"/>
</dbReference>
<evidence type="ECO:0000259" key="2">
    <source>
        <dbReference type="Pfam" id="PF20151"/>
    </source>
</evidence>
<dbReference type="InParanoid" id="A0A0H2RG04"/>
<keyword evidence="1" id="KW-0812">Transmembrane</keyword>
<organism evidence="3 4">
    <name type="scientific">Schizopora paradoxa</name>
    <dbReference type="NCBI Taxonomy" id="27342"/>
    <lineage>
        <taxon>Eukaryota</taxon>
        <taxon>Fungi</taxon>
        <taxon>Dikarya</taxon>
        <taxon>Basidiomycota</taxon>
        <taxon>Agaricomycotina</taxon>
        <taxon>Agaricomycetes</taxon>
        <taxon>Hymenochaetales</taxon>
        <taxon>Schizoporaceae</taxon>
        <taxon>Schizopora</taxon>
    </lineage>
</organism>
<evidence type="ECO:0000313" key="4">
    <source>
        <dbReference type="Proteomes" id="UP000053477"/>
    </source>
</evidence>
<protein>
    <recommendedName>
        <fullName evidence="2">DUF6533 domain-containing protein</fullName>
    </recommendedName>
</protein>
<proteinExistence type="predicted"/>
<feature type="non-terminal residue" evidence="3">
    <location>
        <position position="1"/>
    </location>
</feature>
<keyword evidence="1" id="KW-1133">Transmembrane helix</keyword>
<feature type="domain" description="DUF6533" evidence="2">
    <location>
        <begin position="2"/>
        <end position="43"/>
    </location>
</feature>
<evidence type="ECO:0000256" key="1">
    <source>
        <dbReference type="SAM" id="Phobius"/>
    </source>
</evidence>
<reference evidence="3 4" key="1">
    <citation type="submission" date="2015-04" db="EMBL/GenBank/DDBJ databases">
        <title>Complete genome sequence of Schizopora paradoxa KUC8140, a cosmopolitan wood degrader in East Asia.</title>
        <authorList>
            <consortium name="DOE Joint Genome Institute"/>
            <person name="Min B."/>
            <person name="Park H."/>
            <person name="Jang Y."/>
            <person name="Kim J.-J."/>
            <person name="Kim K.H."/>
            <person name="Pangilinan J."/>
            <person name="Lipzen A."/>
            <person name="Riley R."/>
            <person name="Grigoriev I.V."/>
            <person name="Spatafora J.W."/>
            <person name="Choi I.-G."/>
        </authorList>
    </citation>
    <scope>NUCLEOTIDE SEQUENCE [LARGE SCALE GENOMIC DNA]</scope>
    <source>
        <strain evidence="3 4">KUC8140</strain>
    </source>
</reference>
<sequence length="191" mass="21938">LSITAFLYYDHIATFPQEVRTIWGRKLTFVNLLFLINRYTTFFGYIPIVYFIFNNPDAIVRCSLHSCLHRDLIFGSGVSSYFVGLLMTSFFNATIATLRCYAIFSRNRWILAFVSIMGLVVVILSVVRTRLLQSRRLKPMFHVRGPSWILCIAFDGVVFGLTAYRTVQLRRNRSRNGGCDSLTGLILRDGE</sequence>
<dbReference type="EMBL" id="KQ086017">
    <property type="protein sequence ID" value="KLO10769.1"/>
    <property type="molecule type" value="Genomic_DNA"/>
</dbReference>
<feature type="transmembrane region" description="Helical" evidence="1">
    <location>
        <begin position="109"/>
        <end position="127"/>
    </location>
</feature>
<dbReference type="Pfam" id="PF20151">
    <property type="entry name" value="DUF6533"/>
    <property type="match status" value="1"/>
</dbReference>
<dbReference type="OrthoDB" id="3242409at2759"/>
<dbReference type="InterPro" id="IPR045340">
    <property type="entry name" value="DUF6533"/>
</dbReference>
<feature type="transmembrane region" description="Helical" evidence="1">
    <location>
        <begin position="29"/>
        <end position="53"/>
    </location>
</feature>
<dbReference type="AlphaFoldDB" id="A0A0H2RG04"/>
<feature type="transmembrane region" description="Helical" evidence="1">
    <location>
        <begin position="73"/>
        <end position="97"/>
    </location>
</feature>
<accession>A0A0H2RG04</accession>
<keyword evidence="1" id="KW-0472">Membrane</keyword>
<evidence type="ECO:0000313" key="3">
    <source>
        <dbReference type="EMBL" id="KLO10769.1"/>
    </source>
</evidence>
<feature type="transmembrane region" description="Helical" evidence="1">
    <location>
        <begin position="147"/>
        <end position="167"/>
    </location>
</feature>
<name>A0A0H2RG04_9AGAM</name>